<dbReference type="SUPFAM" id="SSF49562">
    <property type="entry name" value="C2 domain (Calcium/lipid-binding domain, CaLB)"/>
    <property type="match status" value="1"/>
</dbReference>
<comment type="similarity">
    <text evidence="2 10">Belongs to the protein disulfide isomerase family.</text>
</comment>
<dbReference type="InterPro" id="IPR000008">
    <property type="entry name" value="C2_dom"/>
</dbReference>
<dbReference type="PROSITE" id="PS50004">
    <property type="entry name" value="C2"/>
    <property type="match status" value="1"/>
</dbReference>
<dbReference type="EMBL" id="CADCXU010001052">
    <property type="protein sequence ID" value="CAA9993692.1"/>
    <property type="molecule type" value="Genomic_DNA"/>
</dbReference>
<dbReference type="Proteomes" id="UP000479000">
    <property type="component" value="Unassembled WGS sequence"/>
</dbReference>
<keyword evidence="6" id="KW-0256">Endoplasmic reticulum</keyword>
<dbReference type="GO" id="GO:0005788">
    <property type="term" value="C:endoplasmic reticulum lumen"/>
    <property type="evidence" value="ECO:0007669"/>
    <property type="project" value="TreeGrafter"/>
</dbReference>
<evidence type="ECO:0000256" key="7">
    <source>
        <dbReference type="ARBA" id="ARBA00023157"/>
    </source>
</evidence>
<reference evidence="14 15" key="1">
    <citation type="submission" date="2020-02" db="EMBL/GenBank/DDBJ databases">
        <authorList>
            <person name="Ferguson B K."/>
        </authorList>
    </citation>
    <scope>NUCLEOTIDE SEQUENCE [LARGE SCALE GENOMIC DNA]</scope>
</reference>
<keyword evidence="8" id="KW-0413">Isomerase</keyword>
<keyword evidence="4" id="KW-0732">Signal</keyword>
<dbReference type="PANTHER" id="PTHR45815:SF3">
    <property type="entry name" value="PROTEIN DISULFIDE-ISOMERASE A6"/>
    <property type="match status" value="1"/>
</dbReference>
<accession>A0A6H5FWX6</accession>
<name>A0A6H5FWX6_9HEMI</name>
<feature type="compositionally biased region" description="Low complexity" evidence="11">
    <location>
        <begin position="546"/>
        <end position="569"/>
    </location>
</feature>
<evidence type="ECO:0000259" key="12">
    <source>
        <dbReference type="PROSITE" id="PS50004"/>
    </source>
</evidence>
<feature type="domain" description="Thioredoxin" evidence="13">
    <location>
        <begin position="149"/>
        <end position="276"/>
    </location>
</feature>
<dbReference type="OrthoDB" id="10264505at2759"/>
<feature type="region of interest" description="Disordered" evidence="11">
    <location>
        <begin position="542"/>
        <end position="585"/>
    </location>
</feature>
<feature type="region of interest" description="Disordered" evidence="11">
    <location>
        <begin position="632"/>
        <end position="666"/>
    </location>
</feature>
<keyword evidence="7" id="KW-1015">Disulfide bond</keyword>
<dbReference type="EC" id="5.3.4.1" evidence="3"/>
<dbReference type="GO" id="GO:0034976">
    <property type="term" value="P:response to endoplasmic reticulum stress"/>
    <property type="evidence" value="ECO:0007669"/>
    <property type="project" value="TreeGrafter"/>
</dbReference>
<evidence type="ECO:0000313" key="15">
    <source>
        <dbReference type="Proteomes" id="UP000479000"/>
    </source>
</evidence>
<dbReference type="PROSITE" id="PS00194">
    <property type="entry name" value="THIOREDOXIN_1"/>
    <property type="match status" value="1"/>
</dbReference>
<dbReference type="FunFam" id="3.40.30.10:FF:000032">
    <property type="entry name" value="Protein disulfide-isomerase A6 homolog"/>
    <property type="match status" value="1"/>
</dbReference>
<dbReference type="InterPro" id="IPR035892">
    <property type="entry name" value="C2_domain_sf"/>
</dbReference>
<feature type="non-terminal residue" evidence="14">
    <location>
        <position position="666"/>
    </location>
</feature>
<dbReference type="GO" id="GO:0015035">
    <property type="term" value="F:protein-disulfide reductase activity"/>
    <property type="evidence" value="ECO:0007669"/>
    <property type="project" value="TreeGrafter"/>
</dbReference>
<keyword evidence="5" id="KW-0677">Repeat</keyword>
<evidence type="ECO:0000256" key="1">
    <source>
        <dbReference type="ARBA" id="ARBA00001182"/>
    </source>
</evidence>
<dbReference type="PROSITE" id="PS51352">
    <property type="entry name" value="THIOREDOXIN_2"/>
    <property type="match status" value="1"/>
</dbReference>
<evidence type="ECO:0000256" key="8">
    <source>
        <dbReference type="ARBA" id="ARBA00023235"/>
    </source>
</evidence>
<dbReference type="PRINTS" id="PR00421">
    <property type="entry name" value="THIOREDOXIN"/>
</dbReference>
<organism evidence="14 15">
    <name type="scientific">Nesidiocoris tenuis</name>
    <dbReference type="NCBI Taxonomy" id="355587"/>
    <lineage>
        <taxon>Eukaryota</taxon>
        <taxon>Metazoa</taxon>
        <taxon>Ecdysozoa</taxon>
        <taxon>Arthropoda</taxon>
        <taxon>Hexapoda</taxon>
        <taxon>Insecta</taxon>
        <taxon>Pterygota</taxon>
        <taxon>Neoptera</taxon>
        <taxon>Paraneoptera</taxon>
        <taxon>Hemiptera</taxon>
        <taxon>Heteroptera</taxon>
        <taxon>Panheteroptera</taxon>
        <taxon>Cimicomorpha</taxon>
        <taxon>Miridae</taxon>
        <taxon>Dicyphina</taxon>
        <taxon>Nesidiocoris</taxon>
    </lineage>
</organism>
<dbReference type="InterPro" id="IPR013766">
    <property type="entry name" value="Thioredoxin_domain"/>
</dbReference>
<dbReference type="CDD" id="cd03001">
    <property type="entry name" value="PDI_a_P5"/>
    <property type="match status" value="1"/>
</dbReference>
<dbReference type="InterPro" id="IPR017937">
    <property type="entry name" value="Thioredoxin_CS"/>
</dbReference>
<dbReference type="NCBIfam" id="TIGR01126">
    <property type="entry name" value="pdi_dom"/>
    <property type="match status" value="1"/>
</dbReference>
<dbReference type="AlphaFoldDB" id="A0A6H5FWX6"/>
<feature type="domain" description="C2" evidence="12">
    <location>
        <begin position="350"/>
        <end position="494"/>
    </location>
</feature>
<sequence>MGFQKADEDISVDLIDILRRANPRQAQCVVFRRGRHFSFVLPRRALASSPVLPYQRFSLRSYRFRVATSSASDLIFSKNSKNVVELTPDNWKEKVENSNRYWVVVFYAPWCFPNVLLFGADKSKPISYPSSSSRTAGELSRFVLKHITEKVNSAFPQEKPPPPKDEVVELTDSNFDKLVLNSEDLWLVEFYAPWCGHCKNLAPQWAEAARQLAGKVKLGALDATVHTSKAGQYRIQGYPTIKFFSPGSKSSSDAEDYNGGRTAGDIVTFALNKLSQNVKPPEIKQIILDQIGSGKEPAGALNAMLQFLFQECRNTKRVRRWFRQRLSLELEELLTRTTTGKLFEKIVPFFVKAVLDSLPEGETLEPPSGTLELTIIEASRLGEHDGYVFCSVAIDSPAKQSISGSPDRSKGPSRWSLSTEPEIEISYPQMFSTKELPCSKLIQFNETFRIEVHPEHRYLNLSLWKRGLEKNILLGHLSLPVAKYCCPPTVGHYISTFALLPPNPSIANSLSNELSNHPGFEPCLCFGDVLLSFAFTPSSPGGPVQSSTSKESTSSSAAAPVLGSVASSAHPPPPPVTIVSAPSATDAPPSLEHDFVRTHFEKVTQCGFCFKKGRTLGNLIANVANRSLRRAGSATNLVPPGMDGTSSTSSVSLPPTPNHSPSPSRK</sequence>
<dbReference type="SUPFAM" id="SSF52833">
    <property type="entry name" value="Thioredoxin-like"/>
    <property type="match status" value="2"/>
</dbReference>
<dbReference type="PANTHER" id="PTHR45815">
    <property type="entry name" value="PROTEIN DISULFIDE-ISOMERASE A6"/>
    <property type="match status" value="1"/>
</dbReference>
<dbReference type="Gene3D" id="3.40.30.10">
    <property type="entry name" value="Glutaredoxin"/>
    <property type="match status" value="2"/>
</dbReference>
<dbReference type="Gene3D" id="2.60.40.150">
    <property type="entry name" value="C2 domain"/>
    <property type="match status" value="1"/>
</dbReference>
<evidence type="ECO:0000256" key="3">
    <source>
        <dbReference type="ARBA" id="ARBA00012723"/>
    </source>
</evidence>
<dbReference type="SMART" id="SM00239">
    <property type="entry name" value="C2"/>
    <property type="match status" value="1"/>
</dbReference>
<evidence type="ECO:0000256" key="2">
    <source>
        <dbReference type="ARBA" id="ARBA00006347"/>
    </source>
</evidence>
<gene>
    <name evidence="14" type="ORF">NTEN_LOCUS588</name>
</gene>
<dbReference type="InterPro" id="IPR005788">
    <property type="entry name" value="PDI_thioredoxin-like_dom"/>
</dbReference>
<protein>
    <recommendedName>
        <fullName evidence="3">protein disulfide-isomerase</fullName>
        <ecNumber evidence="3">5.3.4.1</ecNumber>
    </recommendedName>
</protein>
<proteinExistence type="inferred from homology"/>
<evidence type="ECO:0000313" key="14">
    <source>
        <dbReference type="EMBL" id="CAA9993692.1"/>
    </source>
</evidence>
<comment type="catalytic activity">
    <reaction evidence="1">
        <text>Catalyzes the rearrangement of -S-S- bonds in proteins.</text>
        <dbReference type="EC" id="5.3.4.1"/>
    </reaction>
</comment>
<evidence type="ECO:0000256" key="10">
    <source>
        <dbReference type="RuleBase" id="RU004208"/>
    </source>
</evidence>
<dbReference type="Pfam" id="PF00085">
    <property type="entry name" value="Thioredoxin"/>
    <property type="match status" value="1"/>
</dbReference>
<keyword evidence="15" id="KW-1185">Reference proteome</keyword>
<evidence type="ECO:0000256" key="11">
    <source>
        <dbReference type="SAM" id="MobiDB-lite"/>
    </source>
</evidence>
<evidence type="ECO:0000256" key="4">
    <source>
        <dbReference type="ARBA" id="ARBA00022729"/>
    </source>
</evidence>
<evidence type="ECO:0000259" key="13">
    <source>
        <dbReference type="PROSITE" id="PS51352"/>
    </source>
</evidence>
<keyword evidence="9" id="KW-0676">Redox-active center</keyword>
<dbReference type="InterPro" id="IPR036249">
    <property type="entry name" value="Thioredoxin-like_sf"/>
</dbReference>
<dbReference type="GO" id="GO:0003756">
    <property type="term" value="F:protein disulfide isomerase activity"/>
    <property type="evidence" value="ECO:0007669"/>
    <property type="project" value="UniProtKB-EC"/>
</dbReference>
<evidence type="ECO:0000256" key="9">
    <source>
        <dbReference type="ARBA" id="ARBA00023284"/>
    </source>
</evidence>
<evidence type="ECO:0000256" key="6">
    <source>
        <dbReference type="ARBA" id="ARBA00022824"/>
    </source>
</evidence>
<evidence type="ECO:0000256" key="5">
    <source>
        <dbReference type="ARBA" id="ARBA00022737"/>
    </source>
</evidence>